<evidence type="ECO:0000256" key="5">
    <source>
        <dbReference type="ARBA" id="ARBA00023242"/>
    </source>
</evidence>
<reference evidence="9" key="3">
    <citation type="submission" date="2025-09" db="UniProtKB">
        <authorList>
            <consortium name="Ensembl"/>
        </authorList>
    </citation>
    <scope>IDENTIFICATION</scope>
</reference>
<dbReference type="SMART" id="SM00426">
    <property type="entry name" value="TEA"/>
    <property type="match status" value="1"/>
</dbReference>
<feature type="region of interest" description="Disordered" evidence="7">
    <location>
        <begin position="41"/>
        <end position="67"/>
    </location>
</feature>
<evidence type="ECO:0000313" key="9">
    <source>
        <dbReference type="Ensembl" id="ENSAMEP00000032692.1"/>
    </source>
</evidence>
<keyword evidence="2" id="KW-0805">Transcription regulation</keyword>
<dbReference type="PANTHER" id="PTHR11834">
    <property type="entry name" value="TRANSCRIPTIONAL ENHANCER FACTOR TEF RELATED"/>
    <property type="match status" value="1"/>
</dbReference>
<dbReference type="GO" id="GO:0000981">
    <property type="term" value="F:DNA-binding transcription factor activity, RNA polymerase II-specific"/>
    <property type="evidence" value="ECO:0007669"/>
    <property type="project" value="TreeGrafter"/>
</dbReference>
<dbReference type="Gene3D" id="6.10.20.40">
    <property type="entry name" value="TEA/ATTS domain"/>
    <property type="match status" value="1"/>
</dbReference>
<dbReference type="PRINTS" id="PR00065">
    <property type="entry name" value="TEADOMAIN"/>
</dbReference>
<feature type="DNA-binding region" description="TEA" evidence="6">
    <location>
        <begin position="70"/>
        <end position="146"/>
    </location>
</feature>
<dbReference type="Proteomes" id="UP000008912">
    <property type="component" value="Unassembled WGS sequence"/>
</dbReference>
<dbReference type="Pfam" id="PF01285">
    <property type="entry name" value="TEA"/>
    <property type="match status" value="1"/>
</dbReference>
<evidence type="ECO:0000256" key="4">
    <source>
        <dbReference type="ARBA" id="ARBA00023163"/>
    </source>
</evidence>
<keyword evidence="10" id="KW-1185">Reference proteome</keyword>
<dbReference type="GO" id="GO:0005667">
    <property type="term" value="C:transcription regulator complex"/>
    <property type="evidence" value="ECO:0007669"/>
    <property type="project" value="TreeGrafter"/>
</dbReference>
<feature type="compositionally biased region" description="Basic and acidic residues" evidence="7">
    <location>
        <begin position="57"/>
        <end position="67"/>
    </location>
</feature>
<dbReference type="GeneTree" id="ENSGT00950000182956"/>
<keyword evidence="5" id="KW-0539">Nucleus</keyword>
<organism evidence="9 10">
    <name type="scientific">Ailuropoda melanoleuca</name>
    <name type="common">Giant panda</name>
    <dbReference type="NCBI Taxonomy" id="9646"/>
    <lineage>
        <taxon>Eukaryota</taxon>
        <taxon>Metazoa</taxon>
        <taxon>Chordata</taxon>
        <taxon>Craniata</taxon>
        <taxon>Vertebrata</taxon>
        <taxon>Euteleostomi</taxon>
        <taxon>Mammalia</taxon>
        <taxon>Eutheria</taxon>
        <taxon>Laurasiatheria</taxon>
        <taxon>Carnivora</taxon>
        <taxon>Caniformia</taxon>
        <taxon>Ursidae</taxon>
        <taxon>Ailuropoda</taxon>
    </lineage>
</organism>
<dbReference type="PANTHER" id="PTHR11834:SF4">
    <property type="entry name" value="TRANSCRIPTIONAL ENHANCER FACTOR TEF-1"/>
    <property type="match status" value="1"/>
</dbReference>
<dbReference type="GO" id="GO:0035329">
    <property type="term" value="P:hippo signaling"/>
    <property type="evidence" value="ECO:0007669"/>
    <property type="project" value="TreeGrafter"/>
</dbReference>
<evidence type="ECO:0000313" key="10">
    <source>
        <dbReference type="Proteomes" id="UP000008912"/>
    </source>
</evidence>
<feature type="domain" description="TEA" evidence="8">
    <location>
        <begin position="70"/>
        <end position="146"/>
    </location>
</feature>
<dbReference type="GO" id="GO:0048568">
    <property type="term" value="P:embryonic organ development"/>
    <property type="evidence" value="ECO:0007669"/>
    <property type="project" value="TreeGrafter"/>
</dbReference>
<keyword evidence="3" id="KW-0238">DNA-binding</keyword>
<dbReference type="GO" id="GO:0005634">
    <property type="term" value="C:nucleus"/>
    <property type="evidence" value="ECO:0007669"/>
    <property type="project" value="UniProtKB-SubCell"/>
</dbReference>
<reference evidence="9" key="2">
    <citation type="submission" date="2025-08" db="UniProtKB">
        <authorList>
            <consortium name="Ensembl"/>
        </authorList>
    </citation>
    <scope>IDENTIFICATION</scope>
</reference>
<evidence type="ECO:0000256" key="3">
    <source>
        <dbReference type="ARBA" id="ARBA00023125"/>
    </source>
</evidence>
<comment type="subcellular location">
    <subcellularLocation>
        <location evidence="1">Nucleus</location>
    </subcellularLocation>
</comment>
<protein>
    <submittedName>
        <fullName evidence="9">TEA domain transcription factor 1</fullName>
    </submittedName>
</protein>
<evidence type="ECO:0000256" key="1">
    <source>
        <dbReference type="ARBA" id="ARBA00004123"/>
    </source>
</evidence>
<sequence>MRTTITALGRSFLRAKWHNLNFRKVYFLEKAPGFGLENPTAKIEPSSWSGSESPAENMERMSDSADKPIDNDAEGVWSPDIEQSFQEALAIYPPCGRRKIILSDEGKMYGRNELIARYIKLRTGKTRTRKQVSSHIQVLARKKVREIQAAIKVSSHIQVLARRKSRDFHSKLKVTSMDQTAKDKALQHMAAMSSAQIVSATAIHNKLGLPGIPRPAFPGAPGFWPGMIQTGQPGSSQDVKPFVQQAYPIQPAVTAPIPGFEPASAPAPSVPAWQGRSIGTTKLRLVEFSAFLEQQRDPDSADLNCSIQDDAGAFYGVTSQYESSENMTVTCSTKVCSFGKQVVEKVETEYARFENGRFVYRINRSPMCEYMINFIHKLKHLPEKYMMNSVLENFTILLVVTNRDTQETLLCMACVFEVSNSEHGAQHHIYRMSNQPQASVHKGAPRTLPAMPSPPPSSRRDPRNCCVCVCVCPRPRAPSLPITWLRSRARGLPRKRQTFGQWTDLSFPSCSCSVSVEAFFSIQTTARTSLAYTVIPPGSWKPRTEMRVQNKNELGSLQLKCSSYGENVDSECCVRMCHEKLPKSTVHNSAFSKNVPALKRATL</sequence>
<dbReference type="InterPro" id="IPR000818">
    <property type="entry name" value="TEA/ATTS_dom"/>
</dbReference>
<dbReference type="PROSITE" id="PS00554">
    <property type="entry name" value="TEA_1"/>
    <property type="match status" value="1"/>
</dbReference>
<dbReference type="GO" id="GO:0000978">
    <property type="term" value="F:RNA polymerase II cis-regulatory region sequence-specific DNA binding"/>
    <property type="evidence" value="ECO:0007669"/>
    <property type="project" value="TreeGrafter"/>
</dbReference>
<dbReference type="AlphaFoldDB" id="A0A7N5JZR2"/>
<dbReference type="InterPro" id="IPR050937">
    <property type="entry name" value="TEC1_TEAD_TF"/>
</dbReference>
<dbReference type="InterPro" id="IPR041086">
    <property type="entry name" value="YBD"/>
</dbReference>
<evidence type="ECO:0000256" key="6">
    <source>
        <dbReference type="PROSITE-ProRule" id="PRU00505"/>
    </source>
</evidence>
<name>A0A7N5JZR2_AILME</name>
<dbReference type="InterPro" id="IPR038096">
    <property type="entry name" value="TEA/ATTS_sf"/>
</dbReference>
<dbReference type="PROSITE" id="PS51088">
    <property type="entry name" value="TEA_2"/>
    <property type="match status" value="1"/>
</dbReference>
<evidence type="ECO:0000256" key="2">
    <source>
        <dbReference type="ARBA" id="ARBA00023015"/>
    </source>
</evidence>
<evidence type="ECO:0000259" key="8">
    <source>
        <dbReference type="PROSITE" id="PS51088"/>
    </source>
</evidence>
<dbReference type="Gene3D" id="2.70.50.80">
    <property type="match status" value="2"/>
</dbReference>
<dbReference type="Pfam" id="PF17725">
    <property type="entry name" value="YBD"/>
    <property type="match status" value="1"/>
</dbReference>
<gene>
    <name evidence="9" type="primary">TEAD1</name>
</gene>
<keyword evidence="4" id="KW-0804">Transcription</keyword>
<dbReference type="FunFam" id="2.70.50.80:FF:000004">
    <property type="entry name" value="TEA domain transcription factor 1"/>
    <property type="match status" value="1"/>
</dbReference>
<feature type="region of interest" description="Disordered" evidence="7">
    <location>
        <begin position="439"/>
        <end position="461"/>
    </location>
</feature>
<accession>A0A7N5JZR2</accession>
<evidence type="ECO:0000256" key="7">
    <source>
        <dbReference type="SAM" id="MobiDB-lite"/>
    </source>
</evidence>
<reference evidence="9 10" key="1">
    <citation type="journal article" date="2010" name="Nature">
        <title>The sequence and de novo assembly of the giant panda genome.</title>
        <authorList>
            <person name="Li R."/>
            <person name="Fan W."/>
            <person name="Tian G."/>
            <person name="Zhu H."/>
            <person name="He L."/>
            <person name="Cai J."/>
            <person name="Huang Q."/>
            <person name="Cai Q."/>
            <person name="Li B."/>
            <person name="Bai Y."/>
            <person name="Zhang Z."/>
            <person name="Zhang Y."/>
            <person name="Wang W."/>
            <person name="Li J."/>
            <person name="Wei F."/>
            <person name="Li H."/>
            <person name="Jian M."/>
            <person name="Li J."/>
            <person name="Zhang Z."/>
            <person name="Nielsen R."/>
            <person name="Li D."/>
            <person name="Gu W."/>
            <person name="Yang Z."/>
            <person name="Xuan Z."/>
            <person name="Ryder O.A."/>
            <person name="Leung F.C."/>
            <person name="Zhou Y."/>
            <person name="Cao J."/>
            <person name="Sun X."/>
            <person name="Fu Y."/>
            <person name="Fang X."/>
            <person name="Guo X."/>
            <person name="Wang B."/>
            <person name="Hou R."/>
            <person name="Shen F."/>
            <person name="Mu B."/>
            <person name="Ni P."/>
            <person name="Lin R."/>
            <person name="Qian W."/>
            <person name="Wang G."/>
            <person name="Yu C."/>
            <person name="Nie W."/>
            <person name="Wang J."/>
            <person name="Wu Z."/>
            <person name="Liang H."/>
            <person name="Min J."/>
            <person name="Wu Q."/>
            <person name="Cheng S."/>
            <person name="Ruan J."/>
            <person name="Wang M."/>
            <person name="Shi Z."/>
            <person name="Wen M."/>
            <person name="Liu B."/>
            <person name="Ren X."/>
            <person name="Zheng H."/>
            <person name="Dong D."/>
            <person name="Cook K."/>
            <person name="Shan G."/>
            <person name="Zhang H."/>
            <person name="Kosiol C."/>
            <person name="Xie X."/>
            <person name="Lu Z."/>
            <person name="Zheng H."/>
            <person name="Li Y."/>
            <person name="Steiner C.C."/>
            <person name="Lam T.T."/>
            <person name="Lin S."/>
            <person name="Zhang Q."/>
            <person name="Li G."/>
            <person name="Tian J."/>
            <person name="Gong T."/>
            <person name="Liu H."/>
            <person name="Zhang D."/>
            <person name="Fang L."/>
            <person name="Ye C."/>
            <person name="Zhang J."/>
            <person name="Hu W."/>
            <person name="Xu A."/>
            <person name="Ren Y."/>
            <person name="Zhang G."/>
            <person name="Bruford M.W."/>
            <person name="Li Q."/>
            <person name="Ma L."/>
            <person name="Guo Y."/>
            <person name="An N."/>
            <person name="Hu Y."/>
            <person name="Zheng Y."/>
            <person name="Shi Y."/>
            <person name="Li Z."/>
            <person name="Liu Q."/>
            <person name="Chen Y."/>
            <person name="Zhao J."/>
            <person name="Qu N."/>
            <person name="Zhao S."/>
            <person name="Tian F."/>
            <person name="Wang X."/>
            <person name="Wang H."/>
            <person name="Xu L."/>
            <person name="Liu X."/>
            <person name="Vinar T."/>
            <person name="Wang Y."/>
            <person name="Lam T.W."/>
            <person name="Yiu S.M."/>
            <person name="Liu S."/>
            <person name="Zhang H."/>
            <person name="Li D."/>
            <person name="Huang Y."/>
            <person name="Wang X."/>
            <person name="Yang G."/>
            <person name="Jiang Z."/>
            <person name="Wang J."/>
            <person name="Qin N."/>
            <person name="Li L."/>
            <person name="Li J."/>
            <person name="Bolund L."/>
            <person name="Kristiansen K."/>
            <person name="Wong G.K."/>
            <person name="Olson M."/>
            <person name="Zhang X."/>
            <person name="Li S."/>
            <person name="Yang H."/>
            <person name="Wang J."/>
            <person name="Wang J."/>
        </authorList>
    </citation>
    <scope>NUCLEOTIDE SEQUENCE [LARGE SCALE GENOMIC DNA]</scope>
</reference>
<dbReference type="Ensembl" id="ENSAMET00000032833.1">
    <property type="protein sequence ID" value="ENSAMEP00000032692.1"/>
    <property type="gene ID" value="ENSAMEG00000002258.2"/>
</dbReference>
<proteinExistence type="predicted"/>